<dbReference type="EMBL" id="BAABIA010000005">
    <property type="protein sequence ID" value="GAA5142491.1"/>
    <property type="molecule type" value="Genomic_DNA"/>
</dbReference>
<evidence type="ECO:0000259" key="3">
    <source>
        <dbReference type="Pfam" id="PF26109"/>
    </source>
</evidence>
<name>A0ABP9P8H2_9BACT</name>
<dbReference type="Pfam" id="PF26109">
    <property type="entry name" value="WHD_BrxR"/>
    <property type="match status" value="1"/>
</dbReference>
<feature type="domain" description="WYL" evidence="1">
    <location>
        <begin position="139"/>
        <end position="197"/>
    </location>
</feature>
<accession>A0ABP9P8H2</accession>
<proteinExistence type="predicted"/>
<dbReference type="InterPro" id="IPR059019">
    <property type="entry name" value="WHD_CapW"/>
</dbReference>
<comment type="caution">
    <text evidence="4">The sequence shown here is derived from an EMBL/GenBank/DDBJ whole genome shotgun (WGS) entry which is preliminary data.</text>
</comment>
<feature type="domain" description="DNA-binding transcriptional repressor CapW winged helix-turn-helix" evidence="3">
    <location>
        <begin position="13"/>
        <end position="89"/>
    </location>
</feature>
<sequence length="282" mass="31704">MGNLTNPEQWAAMERLRFVERCAFWRGVVNRQDLVGAYGLSATQATSDLQKFQELNPGALNYNLNKKRYEGSPSMRCTLHKPRIEEAIALCFGSGDAPSALTRPVTEPSGQETSGFVAGVELPLRTAAPDIQRAVFLGAIQKLRVQIEYTSMTGKKPGWRWIAPHAFGHNGYRWHVRAWCEQNEEFRDFVLSRIKAAHFPIHEAAVPVVDSEWNKWVTVKVIPGSGLSEDMQKGIITDYSMRSGKLIFEVRKAMLKYTLRHLGLPTGDTPIPPQLELLAIEE</sequence>
<dbReference type="PROSITE" id="PS52050">
    <property type="entry name" value="WYL"/>
    <property type="match status" value="1"/>
</dbReference>
<evidence type="ECO:0000259" key="2">
    <source>
        <dbReference type="Pfam" id="PF26107"/>
    </source>
</evidence>
<dbReference type="Pfam" id="PF13280">
    <property type="entry name" value="WYL"/>
    <property type="match status" value="1"/>
</dbReference>
<dbReference type="PIRSF" id="PIRSF015558">
    <property type="entry name" value="Txn_reg_DeoR_prd"/>
    <property type="match status" value="1"/>
</dbReference>
<gene>
    <name evidence="4" type="ORF">GCM10023213_28550</name>
</gene>
<reference evidence="5" key="1">
    <citation type="journal article" date="2019" name="Int. J. Syst. Evol. Microbiol.">
        <title>The Global Catalogue of Microorganisms (GCM) 10K type strain sequencing project: providing services to taxonomists for standard genome sequencing and annotation.</title>
        <authorList>
            <consortium name="The Broad Institute Genomics Platform"/>
            <consortium name="The Broad Institute Genome Sequencing Center for Infectious Disease"/>
            <person name="Wu L."/>
            <person name="Ma J."/>
        </authorList>
    </citation>
    <scope>NUCLEOTIDE SEQUENCE [LARGE SCALE GENOMIC DNA]</scope>
    <source>
        <strain evidence="5">JCM 18053</strain>
    </source>
</reference>
<evidence type="ECO:0000259" key="1">
    <source>
        <dbReference type="Pfam" id="PF13280"/>
    </source>
</evidence>
<organism evidence="4 5">
    <name type="scientific">Prosthecobacter algae</name>
    <dbReference type="NCBI Taxonomy" id="1144682"/>
    <lineage>
        <taxon>Bacteria</taxon>
        <taxon>Pseudomonadati</taxon>
        <taxon>Verrucomicrobiota</taxon>
        <taxon>Verrucomicrobiia</taxon>
        <taxon>Verrucomicrobiales</taxon>
        <taxon>Verrucomicrobiaceae</taxon>
        <taxon>Prosthecobacter</taxon>
    </lineage>
</organism>
<dbReference type="InterPro" id="IPR026881">
    <property type="entry name" value="WYL_dom"/>
</dbReference>
<keyword evidence="5" id="KW-1185">Reference proteome</keyword>
<evidence type="ECO:0000313" key="4">
    <source>
        <dbReference type="EMBL" id="GAA5142491.1"/>
    </source>
</evidence>
<dbReference type="Proteomes" id="UP001499852">
    <property type="component" value="Unassembled WGS sequence"/>
</dbReference>
<dbReference type="InterPro" id="IPR059020">
    <property type="entry name" value="CapW_CTD"/>
</dbReference>
<dbReference type="InterPro" id="IPR016634">
    <property type="entry name" value="CapW-like"/>
</dbReference>
<evidence type="ECO:0000313" key="5">
    <source>
        <dbReference type="Proteomes" id="UP001499852"/>
    </source>
</evidence>
<protein>
    <submittedName>
        <fullName evidence="4">WYL domain-containing protein</fullName>
    </submittedName>
</protein>
<feature type="domain" description="DNA-binding transcriptional repressor CapW C-terminal dimerisation" evidence="2">
    <location>
        <begin position="216"/>
        <end position="277"/>
    </location>
</feature>
<dbReference type="Pfam" id="PF26107">
    <property type="entry name" value="BrxR_CTD"/>
    <property type="match status" value="1"/>
</dbReference>